<dbReference type="Gene3D" id="3.40.309.10">
    <property type="entry name" value="Aldehyde Dehydrogenase, Chain A, domain 2"/>
    <property type="match status" value="1"/>
</dbReference>
<accession>A0ABD3QBP0</accession>
<dbReference type="InterPro" id="IPR029510">
    <property type="entry name" value="Ald_DH_CS_GLU"/>
</dbReference>
<dbReference type="Pfam" id="PF00171">
    <property type="entry name" value="Aldedh"/>
    <property type="match status" value="1"/>
</dbReference>
<dbReference type="InterPro" id="IPR016162">
    <property type="entry name" value="Ald_DH_N"/>
</dbReference>
<dbReference type="SUPFAM" id="SSF53720">
    <property type="entry name" value="ALDH-like"/>
    <property type="match status" value="1"/>
</dbReference>
<name>A0ABD3QBP0_9STRA</name>
<proteinExistence type="inferred from homology"/>
<organism evidence="5 6">
    <name type="scientific">Cyclotella atomus</name>
    <dbReference type="NCBI Taxonomy" id="382360"/>
    <lineage>
        <taxon>Eukaryota</taxon>
        <taxon>Sar</taxon>
        <taxon>Stramenopiles</taxon>
        <taxon>Ochrophyta</taxon>
        <taxon>Bacillariophyta</taxon>
        <taxon>Coscinodiscophyceae</taxon>
        <taxon>Thalassiosirophycidae</taxon>
        <taxon>Stephanodiscales</taxon>
        <taxon>Stephanodiscaceae</taxon>
        <taxon>Cyclotella</taxon>
    </lineage>
</organism>
<keyword evidence="6" id="KW-1185">Reference proteome</keyword>
<dbReference type="InterPro" id="IPR016163">
    <property type="entry name" value="Ald_DH_C"/>
</dbReference>
<feature type="domain" description="Aldehyde dehydrogenase" evidence="4">
    <location>
        <begin position="45"/>
        <end position="498"/>
    </location>
</feature>
<protein>
    <recommendedName>
        <fullName evidence="4">Aldehyde dehydrogenase domain-containing protein</fullName>
    </recommendedName>
</protein>
<dbReference type="Gene3D" id="3.40.605.10">
    <property type="entry name" value="Aldehyde Dehydrogenase, Chain A, domain 1"/>
    <property type="match status" value="1"/>
</dbReference>
<comment type="similarity">
    <text evidence="3">Belongs to the aldehyde dehydrogenase family.</text>
</comment>
<evidence type="ECO:0000256" key="2">
    <source>
        <dbReference type="PROSITE-ProRule" id="PRU10007"/>
    </source>
</evidence>
<evidence type="ECO:0000313" key="5">
    <source>
        <dbReference type="EMBL" id="KAL3797336.1"/>
    </source>
</evidence>
<dbReference type="GO" id="GO:0016620">
    <property type="term" value="F:oxidoreductase activity, acting on the aldehyde or oxo group of donors, NAD or NADP as acceptor"/>
    <property type="evidence" value="ECO:0007669"/>
    <property type="project" value="UniProtKB-ARBA"/>
</dbReference>
<dbReference type="InterPro" id="IPR016161">
    <property type="entry name" value="Ald_DH/histidinol_DH"/>
</dbReference>
<dbReference type="EMBL" id="JALLPJ020000257">
    <property type="protein sequence ID" value="KAL3797336.1"/>
    <property type="molecule type" value="Genomic_DNA"/>
</dbReference>
<dbReference type="Proteomes" id="UP001530400">
    <property type="component" value="Unassembled WGS sequence"/>
</dbReference>
<dbReference type="PANTHER" id="PTHR11699">
    <property type="entry name" value="ALDEHYDE DEHYDROGENASE-RELATED"/>
    <property type="match status" value="1"/>
</dbReference>
<evidence type="ECO:0000256" key="3">
    <source>
        <dbReference type="RuleBase" id="RU003345"/>
    </source>
</evidence>
<evidence type="ECO:0000313" key="6">
    <source>
        <dbReference type="Proteomes" id="UP001530400"/>
    </source>
</evidence>
<reference evidence="5 6" key="1">
    <citation type="submission" date="2024-10" db="EMBL/GenBank/DDBJ databases">
        <title>Updated reference genomes for cyclostephanoid diatoms.</title>
        <authorList>
            <person name="Roberts W.R."/>
            <person name="Alverson A.J."/>
        </authorList>
    </citation>
    <scope>NUCLEOTIDE SEQUENCE [LARGE SCALE GENOMIC DNA]</scope>
    <source>
        <strain evidence="5 6">AJA010-31</strain>
    </source>
</reference>
<keyword evidence="1 3" id="KW-0560">Oxidoreductase</keyword>
<dbReference type="InterPro" id="IPR015590">
    <property type="entry name" value="Aldehyde_DH_dom"/>
</dbReference>
<feature type="non-terminal residue" evidence="5">
    <location>
        <position position="1"/>
    </location>
</feature>
<sequence length="508" mass="54428">QLILLITKPFAAIVLALIYHCLGKLPLPLYFKTMVQGVEIKDGIIQNINPATGELIEPHVAVTTPSELAHVIQKANEAQLAWSDVLLSERIALLRKAMANVANFSDELRETITKEMGKVVAEAKSEVDNAVALKDGWLDLIEEANQDVHLGSGKEGEPESIIVRDAFGVVVVLSPWNFPVGEIPLLVLPALAAGNTVIVKPSEVTPLCGAFICKAIAEVLPDGVLQVVQGDGAVGEQLVTSDDVHMVAMTGSSATGKRIMEKCAKNLKRVVLELGGKDPMIVFADADLDKAANDAVTNSLFNAGQVCCSVERVYVEESVKTQFEQKVIDLAKDWKVGNPTEDNVKMGPMVSKTQMAIVKEQVAKAVDAGATLLFESEVPEVGGNFYPVTVLSDLTQDMTIQKKETFGPVVSIAAFDGSEKEAVRLSNDTEYGLASYVYTCDLQKGARVGRKIRSGQVGINCYSLVCAQAKCPWVGHKGSGMGSHSGMDGFRSFSAPKSLVFNTNAPTL</sequence>
<evidence type="ECO:0000259" key="4">
    <source>
        <dbReference type="Pfam" id="PF00171"/>
    </source>
</evidence>
<dbReference type="AlphaFoldDB" id="A0ABD3QBP0"/>
<feature type="active site" evidence="2">
    <location>
        <position position="273"/>
    </location>
</feature>
<dbReference type="FunFam" id="3.40.309.10:FF:000009">
    <property type="entry name" value="Aldehyde dehydrogenase A"/>
    <property type="match status" value="1"/>
</dbReference>
<evidence type="ECO:0000256" key="1">
    <source>
        <dbReference type="ARBA" id="ARBA00023002"/>
    </source>
</evidence>
<gene>
    <name evidence="5" type="ORF">ACHAWO_005495</name>
</gene>
<comment type="caution">
    <text evidence="5">The sequence shown here is derived from an EMBL/GenBank/DDBJ whole genome shotgun (WGS) entry which is preliminary data.</text>
</comment>
<dbReference type="CDD" id="cd07078">
    <property type="entry name" value="ALDH"/>
    <property type="match status" value="1"/>
</dbReference>
<dbReference type="PROSITE" id="PS00687">
    <property type="entry name" value="ALDEHYDE_DEHYDR_GLU"/>
    <property type="match status" value="1"/>
</dbReference>